<reference evidence="2 3" key="1">
    <citation type="submission" date="2018-07" db="EMBL/GenBank/DDBJ databases">
        <title>Brachybacteriurn paraconglorneratum KCTC 9916.</title>
        <authorList>
            <person name="Li Y."/>
        </authorList>
    </citation>
    <scope>NUCLEOTIDE SEQUENCE [LARGE SCALE GENOMIC DNA]</scope>
    <source>
        <strain evidence="2 3">KCTC 9916</strain>
    </source>
</reference>
<dbReference type="EMBL" id="QOCI01000001">
    <property type="protein sequence ID" value="RRR19991.1"/>
    <property type="molecule type" value="Genomic_DNA"/>
</dbReference>
<evidence type="ECO:0000256" key="1">
    <source>
        <dbReference type="ARBA" id="ARBA00023115"/>
    </source>
</evidence>
<dbReference type="AlphaFoldDB" id="A0A426SP34"/>
<protein>
    <submittedName>
        <fullName evidence="2">Spermidine synthase</fullName>
    </submittedName>
</protein>
<name>A0A426SP34_9MICO</name>
<dbReference type="Gene3D" id="3.40.50.150">
    <property type="entry name" value="Vaccinia Virus protein VP39"/>
    <property type="match status" value="1"/>
</dbReference>
<dbReference type="PANTHER" id="PTHR43317:SF1">
    <property type="entry name" value="THERMOSPERMINE SYNTHASE ACAULIS5"/>
    <property type="match status" value="1"/>
</dbReference>
<proteinExistence type="predicted"/>
<dbReference type="RefSeq" id="WP_126984434.1">
    <property type="nucleotide sequence ID" value="NZ_JALXWX010000010.1"/>
</dbReference>
<comment type="caution">
    <text evidence="2">The sequence shown here is derived from an EMBL/GenBank/DDBJ whole genome shotgun (WGS) entry which is preliminary data.</text>
</comment>
<dbReference type="GeneID" id="78119584"/>
<sequence length="282" mass="29638">MNASPSSATPFSPGAPRSAQLSFSDQPAWIVADEVVGGWTLLIGGVEQSHVDLEDPTRLVHEYLHRMGNVLDLVRPAGAPLRIAHLGGGALTLVRYVQATRPGSAQLVIEIERELPTLVTTALPLPEGTELEVVIGDAREELAALGEREFDVIVLDVFSGRDSPAHLAEAAFHREALSRLGADGLLMVNVGDDAGQLFLAAQVRELEAAAAVVGVPGVWTLTDAQLLTRPADGNMVLLAGGALASPAVEDWRAAWLAAGPHPAAVLDPTETDRAFGASRPRS</sequence>
<evidence type="ECO:0000313" key="2">
    <source>
        <dbReference type="EMBL" id="RRR19991.1"/>
    </source>
</evidence>
<dbReference type="InterPro" id="IPR029063">
    <property type="entry name" value="SAM-dependent_MTases_sf"/>
</dbReference>
<keyword evidence="3" id="KW-1185">Reference proteome</keyword>
<dbReference type="PANTHER" id="PTHR43317">
    <property type="entry name" value="THERMOSPERMINE SYNTHASE ACAULIS5"/>
    <property type="match status" value="1"/>
</dbReference>
<dbReference type="NCBIfam" id="NF037959">
    <property type="entry name" value="MFS_SpdSyn"/>
    <property type="match status" value="1"/>
</dbReference>
<accession>A0A426SP34</accession>
<dbReference type="GO" id="GO:0006596">
    <property type="term" value="P:polyamine biosynthetic process"/>
    <property type="evidence" value="ECO:0007669"/>
    <property type="project" value="UniProtKB-KW"/>
</dbReference>
<keyword evidence="1" id="KW-0620">Polyamine biosynthesis</keyword>
<dbReference type="SUPFAM" id="SSF53335">
    <property type="entry name" value="S-adenosyl-L-methionine-dependent methyltransferases"/>
    <property type="match status" value="1"/>
</dbReference>
<gene>
    <name evidence="2" type="ORF">DS079_00875</name>
</gene>
<dbReference type="Proteomes" id="UP000274327">
    <property type="component" value="Unassembled WGS sequence"/>
</dbReference>
<evidence type="ECO:0000313" key="3">
    <source>
        <dbReference type="Proteomes" id="UP000274327"/>
    </source>
</evidence>
<organism evidence="2 3">
    <name type="scientific">Brachybacterium paraconglomeratum</name>
    <dbReference type="NCBI Taxonomy" id="173362"/>
    <lineage>
        <taxon>Bacteria</taxon>
        <taxon>Bacillati</taxon>
        <taxon>Actinomycetota</taxon>
        <taxon>Actinomycetes</taxon>
        <taxon>Micrococcales</taxon>
        <taxon>Dermabacteraceae</taxon>
        <taxon>Brachybacterium</taxon>
    </lineage>
</organism>